<dbReference type="Pfam" id="PF13202">
    <property type="entry name" value="EF-hand_5"/>
    <property type="match status" value="2"/>
</dbReference>
<reference evidence="5" key="1">
    <citation type="submission" date="2022-10" db="EMBL/GenBank/DDBJ databases">
        <title>Genome assembly of Pristionchus species.</title>
        <authorList>
            <person name="Yoshida K."/>
            <person name="Sommer R.J."/>
        </authorList>
    </citation>
    <scope>NUCLEOTIDE SEQUENCE [LARGE SCALE GENOMIC DNA]</scope>
    <source>
        <strain evidence="5">RS5460</strain>
    </source>
</reference>
<proteinExistence type="predicted"/>
<feature type="non-terminal residue" evidence="4">
    <location>
        <position position="1"/>
    </location>
</feature>
<evidence type="ECO:0000256" key="1">
    <source>
        <dbReference type="ARBA" id="ARBA00022837"/>
    </source>
</evidence>
<feature type="chain" id="PRO_5042878465" description="EF-hand domain-containing protein" evidence="2">
    <location>
        <begin position="25"/>
        <end position="157"/>
    </location>
</feature>
<dbReference type="InterPro" id="IPR011992">
    <property type="entry name" value="EF-hand-dom_pair"/>
</dbReference>
<accession>A0AAN5CVU4</accession>
<gene>
    <name evidence="4" type="ORF">PMAYCL1PPCAC_21445</name>
</gene>
<protein>
    <recommendedName>
        <fullName evidence="3">EF-hand domain-containing protein</fullName>
    </recommendedName>
</protein>
<keyword evidence="2" id="KW-0732">Signal</keyword>
<dbReference type="InterPro" id="IPR002048">
    <property type="entry name" value="EF_hand_dom"/>
</dbReference>
<organism evidence="4 5">
    <name type="scientific">Pristionchus mayeri</name>
    <dbReference type="NCBI Taxonomy" id="1317129"/>
    <lineage>
        <taxon>Eukaryota</taxon>
        <taxon>Metazoa</taxon>
        <taxon>Ecdysozoa</taxon>
        <taxon>Nematoda</taxon>
        <taxon>Chromadorea</taxon>
        <taxon>Rhabditida</taxon>
        <taxon>Rhabditina</taxon>
        <taxon>Diplogasteromorpha</taxon>
        <taxon>Diplogasteroidea</taxon>
        <taxon>Neodiplogasteridae</taxon>
        <taxon>Pristionchus</taxon>
    </lineage>
</organism>
<feature type="domain" description="EF-hand" evidence="3">
    <location>
        <begin position="87"/>
        <end position="122"/>
    </location>
</feature>
<evidence type="ECO:0000256" key="2">
    <source>
        <dbReference type="SAM" id="SignalP"/>
    </source>
</evidence>
<dbReference type="SUPFAM" id="SSF47473">
    <property type="entry name" value="EF-hand"/>
    <property type="match status" value="1"/>
</dbReference>
<dbReference type="EMBL" id="BTRK01000005">
    <property type="protein sequence ID" value="GMR51250.1"/>
    <property type="molecule type" value="Genomic_DNA"/>
</dbReference>
<dbReference type="AlphaFoldDB" id="A0AAN5CVU4"/>
<feature type="domain" description="EF-hand" evidence="3">
    <location>
        <begin position="127"/>
        <end position="157"/>
    </location>
</feature>
<sequence>SSSPSMRLITIAALLFLVVLSAEACCKQKGFLKGCCGEGGCNVFCCNCDGGCNPSCSTDYGSFVAPAVVASKAAAAVIGRKKRDIDEGRSIAQMRFQSIDANGDGVLSQLEAREYLRLNLDASTRVKRDVEGNSWFLKLDIDGDGFLQAGEFSSKLA</sequence>
<feature type="signal peptide" evidence="2">
    <location>
        <begin position="1"/>
        <end position="24"/>
    </location>
</feature>
<dbReference type="PROSITE" id="PS00018">
    <property type="entry name" value="EF_HAND_1"/>
    <property type="match status" value="1"/>
</dbReference>
<dbReference type="GO" id="GO:0005509">
    <property type="term" value="F:calcium ion binding"/>
    <property type="evidence" value="ECO:0007669"/>
    <property type="project" value="InterPro"/>
</dbReference>
<dbReference type="Proteomes" id="UP001328107">
    <property type="component" value="Unassembled WGS sequence"/>
</dbReference>
<dbReference type="PROSITE" id="PS50222">
    <property type="entry name" value="EF_HAND_2"/>
    <property type="match status" value="2"/>
</dbReference>
<keyword evidence="5" id="KW-1185">Reference proteome</keyword>
<dbReference type="InterPro" id="IPR018247">
    <property type="entry name" value="EF_Hand_1_Ca_BS"/>
</dbReference>
<evidence type="ECO:0000313" key="4">
    <source>
        <dbReference type="EMBL" id="GMR51250.1"/>
    </source>
</evidence>
<comment type="caution">
    <text evidence="4">The sequence shown here is derived from an EMBL/GenBank/DDBJ whole genome shotgun (WGS) entry which is preliminary data.</text>
</comment>
<dbReference type="Gene3D" id="1.10.238.10">
    <property type="entry name" value="EF-hand"/>
    <property type="match status" value="1"/>
</dbReference>
<evidence type="ECO:0000259" key="3">
    <source>
        <dbReference type="PROSITE" id="PS50222"/>
    </source>
</evidence>
<keyword evidence="1" id="KW-0106">Calcium</keyword>
<name>A0AAN5CVU4_9BILA</name>
<evidence type="ECO:0000313" key="5">
    <source>
        <dbReference type="Proteomes" id="UP001328107"/>
    </source>
</evidence>